<gene>
    <name evidence="4" type="ORF">MES5069_270242</name>
</gene>
<dbReference type="SMART" id="SM00448">
    <property type="entry name" value="REC"/>
    <property type="match status" value="1"/>
</dbReference>
<evidence type="ECO:0000259" key="3">
    <source>
        <dbReference type="PROSITE" id="PS50110"/>
    </source>
</evidence>
<dbReference type="PANTHER" id="PTHR44591:SF25">
    <property type="entry name" value="CHEMOTAXIS TWO-COMPONENT RESPONSE REGULATOR"/>
    <property type="match status" value="1"/>
</dbReference>
<protein>
    <submittedName>
        <fullName evidence="4">Response regulator</fullName>
    </submittedName>
</protein>
<dbReference type="PROSITE" id="PS50110">
    <property type="entry name" value="RESPONSE_REGULATORY"/>
    <property type="match status" value="1"/>
</dbReference>
<dbReference type="PANTHER" id="PTHR44591">
    <property type="entry name" value="STRESS RESPONSE REGULATOR PROTEIN 1"/>
    <property type="match status" value="1"/>
</dbReference>
<sequence length="141" mass="15151">MPEMAILLFALAQIRGQDDVSREFLIAVVDDDESFRMALVDSLSSLGYRACGFASAEDFIAWEAGASYSCVIADIHMPGMSGLDLARLLTGRRRGVPVVVVTARSNLGIVDQAAANGATCLLRKPFKTEALIDCIEKALKV</sequence>
<accession>A0ABM9DWF3</accession>
<dbReference type="EMBL" id="CAKXZT010000121">
    <property type="protein sequence ID" value="CAH2401071.1"/>
    <property type="molecule type" value="Genomic_DNA"/>
</dbReference>
<evidence type="ECO:0000256" key="1">
    <source>
        <dbReference type="ARBA" id="ARBA00022553"/>
    </source>
</evidence>
<evidence type="ECO:0000313" key="4">
    <source>
        <dbReference type="EMBL" id="CAH2401071.1"/>
    </source>
</evidence>
<proteinExistence type="predicted"/>
<dbReference type="Gene3D" id="3.40.50.2300">
    <property type="match status" value="1"/>
</dbReference>
<dbReference type="RefSeq" id="WP_254018596.1">
    <property type="nucleotide sequence ID" value="NZ_CAKXZT010000121.1"/>
</dbReference>
<dbReference type="InterPro" id="IPR001789">
    <property type="entry name" value="Sig_transdc_resp-reg_receiver"/>
</dbReference>
<evidence type="ECO:0000256" key="2">
    <source>
        <dbReference type="PROSITE-ProRule" id="PRU00169"/>
    </source>
</evidence>
<dbReference type="Proteomes" id="UP001153050">
    <property type="component" value="Unassembled WGS sequence"/>
</dbReference>
<keyword evidence="1 2" id="KW-0597">Phosphoprotein</keyword>
<feature type="modified residue" description="4-aspartylphosphate" evidence="2">
    <location>
        <position position="74"/>
    </location>
</feature>
<dbReference type="InterPro" id="IPR050595">
    <property type="entry name" value="Bact_response_regulator"/>
</dbReference>
<dbReference type="InterPro" id="IPR011006">
    <property type="entry name" value="CheY-like_superfamily"/>
</dbReference>
<keyword evidence="5" id="KW-1185">Reference proteome</keyword>
<evidence type="ECO:0000313" key="5">
    <source>
        <dbReference type="Proteomes" id="UP001153050"/>
    </source>
</evidence>
<name>A0ABM9DWF3_9HYPH</name>
<comment type="caution">
    <text evidence="4">The sequence shown here is derived from an EMBL/GenBank/DDBJ whole genome shotgun (WGS) entry which is preliminary data.</text>
</comment>
<feature type="domain" description="Response regulatory" evidence="3">
    <location>
        <begin position="25"/>
        <end position="139"/>
    </location>
</feature>
<dbReference type="SUPFAM" id="SSF52172">
    <property type="entry name" value="CheY-like"/>
    <property type="match status" value="1"/>
</dbReference>
<reference evidence="4 5" key="1">
    <citation type="submission" date="2022-03" db="EMBL/GenBank/DDBJ databases">
        <authorList>
            <person name="Brunel B."/>
        </authorList>
    </citation>
    <scope>NUCLEOTIDE SEQUENCE [LARGE SCALE GENOMIC DNA]</scope>
    <source>
        <strain evidence="4">STM5069sample</strain>
    </source>
</reference>
<dbReference type="Pfam" id="PF00072">
    <property type="entry name" value="Response_reg"/>
    <property type="match status" value="1"/>
</dbReference>
<organism evidence="4 5">
    <name type="scientific">Mesorhizobium escarrei</name>
    <dbReference type="NCBI Taxonomy" id="666018"/>
    <lineage>
        <taxon>Bacteria</taxon>
        <taxon>Pseudomonadati</taxon>
        <taxon>Pseudomonadota</taxon>
        <taxon>Alphaproteobacteria</taxon>
        <taxon>Hyphomicrobiales</taxon>
        <taxon>Phyllobacteriaceae</taxon>
        <taxon>Mesorhizobium</taxon>
    </lineage>
</organism>